<dbReference type="SUPFAM" id="SSF56655">
    <property type="entry name" value="Carbohydrate phosphatase"/>
    <property type="match status" value="1"/>
</dbReference>
<dbReference type="EMBL" id="JBANEI010000020">
    <property type="protein sequence ID" value="MEI2684070.1"/>
    <property type="molecule type" value="Genomic_DNA"/>
</dbReference>
<keyword evidence="2" id="KW-0479">Metal-binding</keyword>
<organism evidence="5 6">
    <name type="scientific">Erwinia aphidicola</name>
    <dbReference type="NCBI Taxonomy" id="68334"/>
    <lineage>
        <taxon>Bacteria</taxon>
        <taxon>Pseudomonadati</taxon>
        <taxon>Pseudomonadota</taxon>
        <taxon>Gammaproteobacteria</taxon>
        <taxon>Enterobacterales</taxon>
        <taxon>Erwiniaceae</taxon>
        <taxon>Erwinia</taxon>
    </lineage>
</organism>
<keyword evidence="4" id="KW-0460">Magnesium</keyword>
<evidence type="ECO:0000256" key="2">
    <source>
        <dbReference type="ARBA" id="ARBA00022723"/>
    </source>
</evidence>
<dbReference type="CDD" id="cd01643">
    <property type="entry name" value="Bacterial_IMPase_like_2"/>
    <property type="match status" value="1"/>
</dbReference>
<dbReference type="PANTHER" id="PTHR20854">
    <property type="entry name" value="INOSITOL MONOPHOSPHATASE"/>
    <property type="match status" value="1"/>
</dbReference>
<protein>
    <submittedName>
        <fullName evidence="5">Inositol monophosphatase family protein</fullName>
    </submittedName>
</protein>
<dbReference type="Pfam" id="PF00459">
    <property type="entry name" value="Inositol_P"/>
    <property type="match status" value="1"/>
</dbReference>
<evidence type="ECO:0000256" key="1">
    <source>
        <dbReference type="ARBA" id="ARBA00009759"/>
    </source>
</evidence>
<gene>
    <name evidence="5" type="ORF">V8N49_20735</name>
</gene>
<dbReference type="Proteomes" id="UP001306592">
    <property type="component" value="Unassembled WGS sequence"/>
</dbReference>
<evidence type="ECO:0000256" key="3">
    <source>
        <dbReference type="ARBA" id="ARBA00022801"/>
    </source>
</evidence>
<accession>A0ABU8DMK4</accession>
<comment type="caution">
    <text evidence="5">The sequence shown here is derived from an EMBL/GenBank/DDBJ whole genome shotgun (WGS) entry which is preliminary data.</text>
</comment>
<dbReference type="InterPro" id="IPR020583">
    <property type="entry name" value="Inositol_monoP_metal-BS"/>
</dbReference>
<reference evidence="5 6" key="1">
    <citation type="submission" date="2024-02" db="EMBL/GenBank/DDBJ databases">
        <title>First report Erwinia aphidicola in onion in Chile.</title>
        <authorList>
            <person name="Valenzuela M."/>
            <person name="Pena M."/>
            <person name="Dutta B."/>
        </authorList>
    </citation>
    <scope>NUCLEOTIDE SEQUENCE [LARGE SCALE GENOMIC DNA]</scope>
    <source>
        <strain evidence="5 6">QCJ3A</strain>
    </source>
</reference>
<dbReference type="PROSITE" id="PS00629">
    <property type="entry name" value="IMP_1"/>
    <property type="match status" value="1"/>
</dbReference>
<comment type="similarity">
    <text evidence="1">Belongs to the inositol monophosphatase superfamily.</text>
</comment>
<keyword evidence="3" id="KW-0378">Hydrolase</keyword>
<evidence type="ECO:0000256" key="4">
    <source>
        <dbReference type="ARBA" id="ARBA00022842"/>
    </source>
</evidence>
<name>A0ABU8DMK4_ERWAP</name>
<sequence length="262" mass="28329">MSDEILQRLALAEQVARQAGVKALDYFNRRDSLVIETKRDAQDVVSIADREVELLIREQTAEQFPQDGFLGEEYGLLPGSSGYSWVVDPIDGTSPFVNGMPNWCVSVAVIYQGEPVIGVIMAPCQQECFVSARGQGTTLNGRPLKVDPARTMQNHVIGFGANSYVTPQRVGEIVAAITAVGGNFFRNGSGAMMLAYVAAGRLVGYYEPYMHAWDCLAGYCLVSEAGGWVHPFNTDGENLLRGGPVLAVAPGAKEDLLRIAQL</sequence>
<dbReference type="Gene3D" id="3.30.540.10">
    <property type="entry name" value="Fructose-1,6-Bisphosphatase, subunit A, domain 1"/>
    <property type="match status" value="1"/>
</dbReference>
<keyword evidence="6" id="KW-1185">Reference proteome</keyword>
<dbReference type="Gene3D" id="3.40.190.80">
    <property type="match status" value="1"/>
</dbReference>
<dbReference type="PANTHER" id="PTHR20854:SF4">
    <property type="entry name" value="INOSITOL-1-MONOPHOSPHATASE-RELATED"/>
    <property type="match status" value="1"/>
</dbReference>
<evidence type="ECO:0000313" key="5">
    <source>
        <dbReference type="EMBL" id="MEI2684070.1"/>
    </source>
</evidence>
<dbReference type="PRINTS" id="PR00377">
    <property type="entry name" value="IMPHPHTASES"/>
</dbReference>
<proteinExistence type="inferred from homology"/>
<evidence type="ECO:0000313" key="6">
    <source>
        <dbReference type="Proteomes" id="UP001306592"/>
    </source>
</evidence>
<dbReference type="InterPro" id="IPR000760">
    <property type="entry name" value="Inositol_monophosphatase-like"/>
</dbReference>